<proteinExistence type="predicted"/>
<sequence length="204" mass="22443">MANWRRTRPAPSRLEEGREVYTLALDVAKALDRAGLDLWAAGIRACLDAPSSLARQQHLTVELVRLRDTGDLRRAGCAEDIESALSRLELGLGSIDVPQQPLYTATRNLADHLELNGGRRWLARLRTVITDPDRGAAARVERLDALTERMVPGADGLPEGSASLVRAVRGRLNRHLDMDAVALHLAFALTPPAPSRIRDDQQPR</sequence>
<dbReference type="KEGG" id="euz:DVS28_a3163"/>
<dbReference type="RefSeq" id="WP_216826070.1">
    <property type="nucleotide sequence ID" value="NZ_CP031165.1"/>
</dbReference>
<dbReference type="Proteomes" id="UP000264006">
    <property type="component" value="Chromosome"/>
</dbReference>
<evidence type="ECO:0000313" key="2">
    <source>
        <dbReference type="Proteomes" id="UP000264006"/>
    </source>
</evidence>
<keyword evidence="2" id="KW-1185">Reference proteome</keyword>
<organism evidence="1 2">
    <name type="scientific">Euzebya pacifica</name>
    <dbReference type="NCBI Taxonomy" id="1608957"/>
    <lineage>
        <taxon>Bacteria</taxon>
        <taxon>Bacillati</taxon>
        <taxon>Actinomycetota</taxon>
        <taxon>Nitriliruptoria</taxon>
        <taxon>Euzebyales</taxon>
    </lineage>
</organism>
<name>A0A346Y042_9ACTN</name>
<reference evidence="1 2" key="1">
    <citation type="submission" date="2018-09" db="EMBL/GenBank/DDBJ databases">
        <title>Complete genome sequence of Euzebya sp. DY32-46 isolated from seawater of Pacific Ocean.</title>
        <authorList>
            <person name="Xu L."/>
            <person name="Wu Y.-H."/>
            <person name="Xu X.-W."/>
        </authorList>
    </citation>
    <scope>NUCLEOTIDE SEQUENCE [LARGE SCALE GENOMIC DNA]</scope>
    <source>
        <strain evidence="1 2">DY32-46</strain>
    </source>
</reference>
<dbReference type="AlphaFoldDB" id="A0A346Y042"/>
<accession>A0A346Y042</accession>
<gene>
    <name evidence="1" type="ORF">DVS28_a3163</name>
</gene>
<evidence type="ECO:0000313" key="1">
    <source>
        <dbReference type="EMBL" id="AXV07839.1"/>
    </source>
</evidence>
<protein>
    <submittedName>
        <fullName evidence="1">Uncharacterized protein</fullName>
    </submittedName>
</protein>
<dbReference type="EMBL" id="CP031165">
    <property type="protein sequence ID" value="AXV07839.1"/>
    <property type="molecule type" value="Genomic_DNA"/>
</dbReference>